<dbReference type="EMBL" id="CP158165">
    <property type="protein sequence ID" value="XBV25075.1"/>
    <property type="molecule type" value="Genomic_DNA"/>
</dbReference>
<dbReference type="AlphaFoldDB" id="A0AAU7TEW4"/>
<proteinExistence type="predicted"/>
<organism evidence="1">
    <name type="scientific">Kribbella sp. HUAS MG21</name>
    <dbReference type="NCBI Taxonomy" id="3160966"/>
    <lineage>
        <taxon>Bacteria</taxon>
        <taxon>Bacillati</taxon>
        <taxon>Actinomycetota</taxon>
        <taxon>Actinomycetes</taxon>
        <taxon>Propionibacteriales</taxon>
        <taxon>Kribbellaceae</taxon>
        <taxon>Kribbella</taxon>
    </lineage>
</organism>
<sequence length="54" mass="5667">MIIPDLAVAGIDVALSSMVGAQRRETGTISARLAAPDPASLLASDLRHLDQQRP</sequence>
<accession>A0AAU7TEW4</accession>
<dbReference type="RefSeq" id="WP_350277890.1">
    <property type="nucleotide sequence ID" value="NZ_CP158165.1"/>
</dbReference>
<name>A0AAU7TEW4_9ACTN</name>
<reference evidence="1" key="1">
    <citation type="submission" date="2024-06" db="EMBL/GenBank/DDBJ databases">
        <title>Kribbella sp. strain HUAS MG21 genome sequences.</title>
        <authorList>
            <person name="Mo P."/>
        </authorList>
    </citation>
    <scope>NUCLEOTIDE SEQUENCE</scope>
    <source>
        <strain evidence="1">HUAS MG21</strain>
    </source>
</reference>
<evidence type="ECO:0000313" key="1">
    <source>
        <dbReference type="EMBL" id="XBV25075.1"/>
    </source>
</evidence>
<gene>
    <name evidence="1" type="ORF">ABN611_01395</name>
</gene>
<protein>
    <submittedName>
        <fullName evidence="1">Uncharacterized protein</fullName>
    </submittedName>
</protein>